<evidence type="ECO:0000256" key="8">
    <source>
        <dbReference type="ARBA" id="ARBA00022967"/>
    </source>
</evidence>
<keyword evidence="4 14" id="KW-0813">Transport</keyword>
<dbReference type="NCBIfam" id="TIGR03324">
    <property type="entry name" value="alt_F1F0_F1_al"/>
    <property type="match status" value="1"/>
</dbReference>
<evidence type="ECO:0000256" key="12">
    <source>
        <dbReference type="ARBA" id="ARBA00023310"/>
    </source>
</evidence>
<keyword evidence="10 14" id="KW-0472">Membrane</keyword>
<evidence type="ECO:0000256" key="6">
    <source>
        <dbReference type="ARBA" id="ARBA00022781"/>
    </source>
</evidence>
<evidence type="ECO:0000313" key="19">
    <source>
        <dbReference type="Proteomes" id="UP000295706"/>
    </source>
</evidence>
<evidence type="ECO:0000256" key="13">
    <source>
        <dbReference type="ARBA" id="ARBA00026013"/>
    </source>
</evidence>
<dbReference type="InterPro" id="IPR020003">
    <property type="entry name" value="ATPase_a/bsu_AS"/>
</dbReference>
<dbReference type="Gene3D" id="3.40.50.300">
    <property type="entry name" value="P-loop containing nucleotide triphosphate hydrolases"/>
    <property type="match status" value="1"/>
</dbReference>
<comment type="caution">
    <text evidence="18">The sequence shown here is derived from an EMBL/GenBank/DDBJ whole genome shotgun (WGS) entry which is preliminary data.</text>
</comment>
<dbReference type="InterPro" id="IPR000793">
    <property type="entry name" value="ATP_synth_asu_C"/>
</dbReference>
<dbReference type="InterPro" id="IPR017710">
    <property type="entry name" value="Alt_ATP_synth_F1_asu"/>
</dbReference>
<feature type="domain" description="ATP synthase alpha subunit C-terminal" evidence="16">
    <location>
        <begin position="376"/>
        <end position="499"/>
    </location>
</feature>
<dbReference type="PANTHER" id="PTHR48082:SF2">
    <property type="entry name" value="ATP SYNTHASE SUBUNIT ALPHA, MITOCHONDRIAL"/>
    <property type="match status" value="1"/>
</dbReference>
<dbReference type="InterPro" id="IPR004100">
    <property type="entry name" value="ATPase_F1/V1/A1_a/bsu_N"/>
</dbReference>
<dbReference type="GO" id="GO:0046933">
    <property type="term" value="F:proton-transporting ATP synthase activity, rotational mechanism"/>
    <property type="evidence" value="ECO:0007669"/>
    <property type="project" value="UniProtKB-UniRule"/>
</dbReference>
<dbReference type="InterPro" id="IPR033732">
    <property type="entry name" value="ATP_synth_F1_a_nt-bd_dom"/>
</dbReference>
<dbReference type="HAMAP" id="MF_01346">
    <property type="entry name" value="ATP_synth_alpha_bact"/>
    <property type="match status" value="1"/>
</dbReference>
<dbReference type="EMBL" id="SMJU01000002">
    <property type="protein sequence ID" value="TDB68280.1"/>
    <property type="molecule type" value="Genomic_DNA"/>
</dbReference>
<dbReference type="GO" id="GO:0005886">
    <property type="term" value="C:plasma membrane"/>
    <property type="evidence" value="ECO:0007669"/>
    <property type="project" value="UniProtKB-SubCell"/>
</dbReference>
<proteinExistence type="inferred from homology"/>
<comment type="similarity">
    <text evidence="3 14">Belongs to the ATPase alpha/beta chains family.</text>
</comment>
<evidence type="ECO:0000259" key="17">
    <source>
        <dbReference type="Pfam" id="PF02874"/>
    </source>
</evidence>
<dbReference type="Pfam" id="PF02874">
    <property type="entry name" value="ATP-synt_ab_N"/>
    <property type="match status" value="1"/>
</dbReference>
<dbReference type="GO" id="GO:0005524">
    <property type="term" value="F:ATP binding"/>
    <property type="evidence" value="ECO:0007669"/>
    <property type="project" value="UniProtKB-UniRule"/>
</dbReference>
<keyword evidence="14" id="KW-1003">Cell membrane</keyword>
<dbReference type="Gene3D" id="1.20.150.20">
    <property type="entry name" value="ATP synthase alpha/beta chain, C-terminal domain"/>
    <property type="match status" value="1"/>
</dbReference>
<dbReference type="InterPro" id="IPR005294">
    <property type="entry name" value="ATP_synth_F1_asu"/>
</dbReference>
<dbReference type="SUPFAM" id="SSF47917">
    <property type="entry name" value="C-terminal domain of alpha and beta subunits of F1 ATP synthase"/>
    <property type="match status" value="1"/>
</dbReference>
<dbReference type="Pfam" id="PF00306">
    <property type="entry name" value="ATP-synt_ab_C"/>
    <property type="match status" value="1"/>
</dbReference>
<dbReference type="NCBIfam" id="TIGR00962">
    <property type="entry name" value="atpA"/>
    <property type="match status" value="1"/>
</dbReference>
<keyword evidence="11 14" id="KW-0139">CF(1)</keyword>
<dbReference type="Gene3D" id="2.40.30.20">
    <property type="match status" value="1"/>
</dbReference>
<evidence type="ECO:0000256" key="2">
    <source>
        <dbReference type="ARBA" id="ARBA00004370"/>
    </source>
</evidence>
<evidence type="ECO:0000256" key="9">
    <source>
        <dbReference type="ARBA" id="ARBA00023065"/>
    </source>
</evidence>
<dbReference type="FunFam" id="3.40.50.300:FF:000002">
    <property type="entry name" value="ATP synthase subunit alpha"/>
    <property type="match status" value="1"/>
</dbReference>
<comment type="function">
    <text evidence="1 14">Produces ATP from ADP in the presence of a proton gradient across the membrane. The alpha chain is a regulatory subunit.</text>
</comment>
<dbReference type="GO" id="GO:0045259">
    <property type="term" value="C:proton-transporting ATP synthase complex"/>
    <property type="evidence" value="ECO:0007669"/>
    <property type="project" value="UniProtKB-KW"/>
</dbReference>
<name>A0A4R4KJ28_9BACT</name>
<dbReference type="GO" id="GO:0043531">
    <property type="term" value="F:ADP binding"/>
    <property type="evidence" value="ECO:0007669"/>
    <property type="project" value="TreeGrafter"/>
</dbReference>
<dbReference type="InterPro" id="IPR023366">
    <property type="entry name" value="ATP_synth_asu-like_sf"/>
</dbReference>
<evidence type="ECO:0000259" key="16">
    <source>
        <dbReference type="Pfam" id="PF00306"/>
    </source>
</evidence>
<keyword evidence="19" id="KW-1185">Reference proteome</keyword>
<feature type="domain" description="ATPase F1/V1/A1 complex alpha/beta subunit N-terminal" evidence="17">
    <location>
        <begin position="32"/>
        <end position="97"/>
    </location>
</feature>
<evidence type="ECO:0000256" key="10">
    <source>
        <dbReference type="ARBA" id="ARBA00023136"/>
    </source>
</evidence>
<evidence type="ECO:0000256" key="5">
    <source>
        <dbReference type="ARBA" id="ARBA00022741"/>
    </source>
</evidence>
<keyword evidence="7 14" id="KW-0067">ATP-binding</keyword>
<keyword evidence="9 14" id="KW-0406">Ion transport</keyword>
<dbReference type="NCBIfam" id="NF009884">
    <property type="entry name" value="PRK13343.1"/>
    <property type="match status" value="1"/>
</dbReference>
<keyword evidence="6 14" id="KW-0375">Hydrogen ion transport</keyword>
<gene>
    <name evidence="14" type="primary">atpA</name>
    <name evidence="18" type="ORF">EZE20_03685</name>
</gene>
<evidence type="ECO:0000256" key="3">
    <source>
        <dbReference type="ARBA" id="ARBA00008936"/>
    </source>
</evidence>
<dbReference type="OrthoDB" id="9802718at2"/>
<accession>A0A4R4KJ28</accession>
<organism evidence="18 19">
    <name type="scientific">Arundinibacter roseus</name>
    <dbReference type="NCBI Taxonomy" id="2070510"/>
    <lineage>
        <taxon>Bacteria</taxon>
        <taxon>Pseudomonadati</taxon>
        <taxon>Bacteroidota</taxon>
        <taxon>Cytophagia</taxon>
        <taxon>Cytophagales</taxon>
        <taxon>Spirosomataceae</taxon>
        <taxon>Arundinibacter</taxon>
    </lineage>
</organism>
<dbReference type="PANTHER" id="PTHR48082">
    <property type="entry name" value="ATP SYNTHASE SUBUNIT ALPHA, MITOCHONDRIAL"/>
    <property type="match status" value="1"/>
</dbReference>
<dbReference type="InterPro" id="IPR000194">
    <property type="entry name" value="ATPase_F1/V1/A1_a/bsu_nucl-bd"/>
</dbReference>
<dbReference type="SUPFAM" id="SSF52540">
    <property type="entry name" value="P-loop containing nucleoside triphosphate hydrolases"/>
    <property type="match status" value="1"/>
</dbReference>
<evidence type="ECO:0000256" key="7">
    <source>
        <dbReference type="ARBA" id="ARBA00022840"/>
    </source>
</evidence>
<feature type="binding site" evidence="14">
    <location>
        <begin position="174"/>
        <end position="181"/>
    </location>
    <ligand>
        <name>ATP</name>
        <dbReference type="ChEBI" id="CHEBI:30616"/>
    </ligand>
</feature>
<dbReference type="Proteomes" id="UP000295706">
    <property type="component" value="Unassembled WGS sequence"/>
</dbReference>
<dbReference type="PROSITE" id="PS00152">
    <property type="entry name" value="ATPASE_ALPHA_BETA"/>
    <property type="match status" value="1"/>
</dbReference>
<dbReference type="EC" id="7.1.2.2" evidence="14"/>
<protein>
    <recommendedName>
        <fullName evidence="14">ATP synthase subunit alpha</fullName>
        <ecNumber evidence="14">7.1.2.2</ecNumber>
    </recommendedName>
    <alternativeName>
        <fullName evidence="14">ATP synthase F1 sector subunit alpha</fullName>
    </alternativeName>
    <alternativeName>
        <fullName evidence="14">F-ATPase subunit alpha</fullName>
    </alternativeName>
</protein>
<comment type="catalytic activity">
    <reaction evidence="14">
        <text>ATP + H2O + 4 H(+)(in) = ADP + phosphate + 5 H(+)(out)</text>
        <dbReference type="Rhea" id="RHEA:57720"/>
        <dbReference type="ChEBI" id="CHEBI:15377"/>
        <dbReference type="ChEBI" id="CHEBI:15378"/>
        <dbReference type="ChEBI" id="CHEBI:30616"/>
        <dbReference type="ChEBI" id="CHEBI:43474"/>
        <dbReference type="ChEBI" id="CHEBI:456216"/>
        <dbReference type="EC" id="7.1.2.2"/>
    </reaction>
</comment>
<dbReference type="AlphaFoldDB" id="A0A4R4KJ28"/>
<dbReference type="InterPro" id="IPR038376">
    <property type="entry name" value="ATP_synth_asu_C_sf"/>
</dbReference>
<evidence type="ECO:0000256" key="1">
    <source>
        <dbReference type="ARBA" id="ARBA00003784"/>
    </source>
</evidence>
<keyword evidence="8 14" id="KW-1278">Translocase</keyword>
<reference evidence="18 19" key="1">
    <citation type="submission" date="2019-02" db="EMBL/GenBank/DDBJ databases">
        <title>Arundinibacter roseus gen. nov., sp. nov., a new member of the family Cytophagaceae.</title>
        <authorList>
            <person name="Szuroczki S."/>
            <person name="Khayer B."/>
            <person name="Sproer C."/>
            <person name="Toumi M."/>
            <person name="Szabo A."/>
            <person name="Felfoldi T."/>
            <person name="Schumann P."/>
            <person name="Toth E."/>
        </authorList>
    </citation>
    <scope>NUCLEOTIDE SEQUENCE [LARGE SCALE GENOMIC DNA]</scope>
    <source>
        <strain evidence="18 19">DMA-k-7a</strain>
    </source>
</reference>
<evidence type="ECO:0000256" key="11">
    <source>
        <dbReference type="ARBA" id="ARBA00023196"/>
    </source>
</evidence>
<evidence type="ECO:0000256" key="4">
    <source>
        <dbReference type="ARBA" id="ARBA00022448"/>
    </source>
</evidence>
<feature type="domain" description="ATPase F1/V1/A1 complex alpha/beta subunit nucleotide-binding" evidence="15">
    <location>
        <begin position="154"/>
        <end position="369"/>
    </location>
</feature>
<dbReference type="CDD" id="cd18113">
    <property type="entry name" value="ATP-synt_F1_alpha_C"/>
    <property type="match status" value="1"/>
</dbReference>
<evidence type="ECO:0000313" key="18">
    <source>
        <dbReference type="EMBL" id="TDB68280.1"/>
    </source>
</evidence>
<sequence>MFSGQAEKMIDRAFEALENSRENHDFTLSIKETGFITSVSTGIVRVNGLPGVGFEELLKFPNGLFGIAYNLDEHEIGVILLGEDSLLHVGDQVERTGRVTDIAVGNALIGRVINPLGEAMDNKGEILTGQRLPIERPAHAIMDRQAVSVPLQTGIKVIDALIPIGRGQRELILGDRQTGKTAIAMDTILNQRDKNVICIYCAIGQRASSVAKVRANLEENGAMDYTIMVVTEGNNSPGLKYICPYAATSIAEYFMEQGRDVLIVYDDLTNHARAYRELSLLLRRPPGREAFPGDIFYIHSRLLERSTRLSAKLGGGSITALPIIETEAQNISAYIPTNLISITDGQIYLSPKLFELGILPAVDVGKSVSRVGGKAQLPAYRAIANLKLDYAQFEELESFSRFGTRMDENTMKIIEHGKRIRICLKQQELHPMSVPEQFIVLLALTAGILDRIPVEKMQQAQDALIESVRLIPADTLENLFANKKLPDQHRQVLLNIAEEVLQSVHPQQATTTKD</sequence>
<keyword evidence="12 14" id="KW-0066">ATP synthesis</keyword>
<dbReference type="InterPro" id="IPR027417">
    <property type="entry name" value="P-loop_NTPase"/>
</dbReference>
<evidence type="ECO:0000256" key="14">
    <source>
        <dbReference type="HAMAP-Rule" id="MF_01346"/>
    </source>
</evidence>
<dbReference type="InterPro" id="IPR036121">
    <property type="entry name" value="ATPase_F1/V1/A1_a/bsu_N_sf"/>
</dbReference>
<dbReference type="SUPFAM" id="SSF50615">
    <property type="entry name" value="N-terminal domain of alpha and beta subunits of F1 ATP synthase"/>
    <property type="match status" value="1"/>
</dbReference>
<comment type="subunit">
    <text evidence="13">F-type ATPases have 2 components, CF(1) - the catalytic core - and CF(0) - the membrane proton channel. CF(1) has five subunits: alpha(3), beta(3), gamma(1), delta(1), epsilon(1). CF(0) has four main subunits: a(1), b(1), b'(1) and c(9-12).</text>
</comment>
<dbReference type="CDD" id="cd01132">
    <property type="entry name" value="F1-ATPase_alpha_CD"/>
    <property type="match status" value="1"/>
</dbReference>
<feature type="site" description="Required for activity" evidence="14">
    <location>
        <position position="367"/>
    </location>
</feature>
<comment type="subcellular location">
    <subcellularLocation>
        <location evidence="14">Cell membrane</location>
        <topology evidence="14">Peripheral membrane protein</topology>
    </subcellularLocation>
    <subcellularLocation>
        <location evidence="2">Membrane</location>
    </subcellularLocation>
</comment>
<keyword evidence="5 14" id="KW-0547">Nucleotide-binding</keyword>
<evidence type="ECO:0000259" key="15">
    <source>
        <dbReference type="Pfam" id="PF00006"/>
    </source>
</evidence>
<dbReference type="Pfam" id="PF00006">
    <property type="entry name" value="ATP-synt_ab"/>
    <property type="match status" value="1"/>
</dbReference>